<sequence length="54" mass="6224">ARAPASYLPTVLINKKIKSNRCRPIRLHDTTAGRRRRATSQRLLCIDCWCRDDG</sequence>
<dbReference type="AlphaFoldDB" id="A0A8S4R179"/>
<feature type="non-terminal residue" evidence="1">
    <location>
        <position position="1"/>
    </location>
</feature>
<organism evidence="1 2">
    <name type="scientific">Pararge aegeria aegeria</name>
    <dbReference type="NCBI Taxonomy" id="348720"/>
    <lineage>
        <taxon>Eukaryota</taxon>
        <taxon>Metazoa</taxon>
        <taxon>Ecdysozoa</taxon>
        <taxon>Arthropoda</taxon>
        <taxon>Hexapoda</taxon>
        <taxon>Insecta</taxon>
        <taxon>Pterygota</taxon>
        <taxon>Neoptera</taxon>
        <taxon>Endopterygota</taxon>
        <taxon>Lepidoptera</taxon>
        <taxon>Glossata</taxon>
        <taxon>Ditrysia</taxon>
        <taxon>Papilionoidea</taxon>
        <taxon>Nymphalidae</taxon>
        <taxon>Satyrinae</taxon>
        <taxon>Satyrini</taxon>
        <taxon>Parargina</taxon>
        <taxon>Pararge</taxon>
    </lineage>
</organism>
<protein>
    <submittedName>
        <fullName evidence="1">Jg7681 protein</fullName>
    </submittedName>
</protein>
<gene>
    <name evidence="1" type="primary">jg7681</name>
    <name evidence="1" type="ORF">PAEG_LOCUS7256</name>
</gene>
<reference evidence="1" key="1">
    <citation type="submission" date="2022-03" db="EMBL/GenBank/DDBJ databases">
        <authorList>
            <person name="Lindestad O."/>
        </authorList>
    </citation>
    <scope>NUCLEOTIDE SEQUENCE</scope>
</reference>
<comment type="caution">
    <text evidence="1">The sequence shown here is derived from an EMBL/GenBank/DDBJ whole genome shotgun (WGS) entry which is preliminary data.</text>
</comment>
<evidence type="ECO:0000313" key="2">
    <source>
        <dbReference type="Proteomes" id="UP000838756"/>
    </source>
</evidence>
<accession>A0A8S4R179</accession>
<dbReference type="Proteomes" id="UP000838756">
    <property type="component" value="Unassembled WGS sequence"/>
</dbReference>
<proteinExistence type="predicted"/>
<name>A0A8S4R179_9NEOP</name>
<evidence type="ECO:0000313" key="1">
    <source>
        <dbReference type="EMBL" id="CAH2226555.1"/>
    </source>
</evidence>
<keyword evidence="2" id="KW-1185">Reference proteome</keyword>
<dbReference type="EMBL" id="CAKXAJ010021566">
    <property type="protein sequence ID" value="CAH2226555.1"/>
    <property type="molecule type" value="Genomic_DNA"/>
</dbReference>